<dbReference type="EMBL" id="BMIS01000011">
    <property type="protein sequence ID" value="GGE74612.1"/>
    <property type="molecule type" value="Genomic_DNA"/>
</dbReference>
<name>A0A917AV36_9MICC</name>
<keyword evidence="6" id="KW-1185">Reference proteome</keyword>
<accession>A0A917AV36</accession>
<evidence type="ECO:0000256" key="2">
    <source>
        <dbReference type="ARBA" id="ARBA00022679"/>
    </source>
</evidence>
<dbReference type="GO" id="GO:0008168">
    <property type="term" value="F:methyltransferase activity"/>
    <property type="evidence" value="ECO:0007669"/>
    <property type="project" value="UniProtKB-KW"/>
</dbReference>
<keyword evidence="2" id="KW-0808">Transferase</keyword>
<dbReference type="RefSeq" id="WP_188685711.1">
    <property type="nucleotide sequence ID" value="NZ_BMIS01000011.1"/>
</dbReference>
<dbReference type="NCBIfam" id="NF004851">
    <property type="entry name" value="PRK06202.1"/>
    <property type="match status" value="1"/>
</dbReference>
<protein>
    <recommendedName>
        <fullName evidence="4">Methyltransferase domain-containing protein</fullName>
    </recommendedName>
</protein>
<evidence type="ECO:0000256" key="3">
    <source>
        <dbReference type="ARBA" id="ARBA00022691"/>
    </source>
</evidence>
<evidence type="ECO:0000259" key="4">
    <source>
        <dbReference type="Pfam" id="PF13649"/>
    </source>
</evidence>
<dbReference type="SUPFAM" id="SSF53335">
    <property type="entry name" value="S-adenosyl-L-methionine-dependent methyltransferases"/>
    <property type="match status" value="1"/>
</dbReference>
<dbReference type="PANTHER" id="PTHR43464">
    <property type="entry name" value="METHYLTRANSFERASE"/>
    <property type="match status" value="1"/>
</dbReference>
<dbReference type="AlphaFoldDB" id="A0A917AV36"/>
<evidence type="ECO:0000313" key="5">
    <source>
        <dbReference type="EMBL" id="GGE74612.1"/>
    </source>
</evidence>
<feature type="domain" description="Methyltransferase" evidence="4">
    <location>
        <begin position="62"/>
        <end position="148"/>
    </location>
</feature>
<dbReference type="InterPro" id="IPR029063">
    <property type="entry name" value="SAM-dependent_MTases_sf"/>
</dbReference>
<reference evidence="5" key="2">
    <citation type="submission" date="2020-09" db="EMBL/GenBank/DDBJ databases">
        <authorList>
            <person name="Sun Q."/>
            <person name="Zhou Y."/>
        </authorList>
    </citation>
    <scope>NUCLEOTIDE SEQUENCE</scope>
    <source>
        <strain evidence="5">CGMCC 1.15388</strain>
    </source>
</reference>
<evidence type="ECO:0000313" key="6">
    <source>
        <dbReference type="Proteomes" id="UP000633136"/>
    </source>
</evidence>
<gene>
    <name evidence="5" type="ORF">GCM10011401_22310</name>
</gene>
<dbReference type="Pfam" id="PF13649">
    <property type="entry name" value="Methyltransf_25"/>
    <property type="match status" value="1"/>
</dbReference>
<reference evidence="5" key="1">
    <citation type="journal article" date="2014" name="Int. J. Syst. Evol. Microbiol.">
        <title>Complete genome sequence of Corynebacterium casei LMG S-19264T (=DSM 44701T), isolated from a smear-ripened cheese.</title>
        <authorList>
            <consortium name="US DOE Joint Genome Institute (JGI-PGF)"/>
            <person name="Walter F."/>
            <person name="Albersmeier A."/>
            <person name="Kalinowski J."/>
            <person name="Ruckert C."/>
        </authorList>
    </citation>
    <scope>NUCLEOTIDE SEQUENCE</scope>
    <source>
        <strain evidence="5">CGMCC 1.15388</strain>
    </source>
</reference>
<keyword evidence="1" id="KW-0489">Methyltransferase</keyword>
<sequence>MNLSERDHQLREIMDDPDCDPERLQATLRRFGIVNRLISGWDRIYRTRLRHILAELDRPARVLDLGSGGGDVITRLARLAAQDGLEVRWTGADPDPRAHQAALDRQGPGVTFLQTDTDALIENGDAFDVVISNHVLHHLDDAELLDFTSASRALASTAVFHSDIARGRLAYGLYAVGILPLSPGTFLRTDGLRSIRRSYRKEELSAALGTEWKVSSPAAFRLIAEGVGSA</sequence>
<proteinExistence type="predicted"/>
<organism evidence="5 6">
    <name type="scientific">Nesterenkonia cremea</name>
    <dbReference type="NCBI Taxonomy" id="1882340"/>
    <lineage>
        <taxon>Bacteria</taxon>
        <taxon>Bacillati</taxon>
        <taxon>Actinomycetota</taxon>
        <taxon>Actinomycetes</taxon>
        <taxon>Micrococcales</taxon>
        <taxon>Micrococcaceae</taxon>
        <taxon>Nesterenkonia</taxon>
    </lineage>
</organism>
<dbReference type="Proteomes" id="UP000633136">
    <property type="component" value="Unassembled WGS sequence"/>
</dbReference>
<comment type="caution">
    <text evidence="5">The sequence shown here is derived from an EMBL/GenBank/DDBJ whole genome shotgun (WGS) entry which is preliminary data.</text>
</comment>
<dbReference type="Gene3D" id="3.40.50.150">
    <property type="entry name" value="Vaccinia Virus protein VP39"/>
    <property type="match status" value="1"/>
</dbReference>
<dbReference type="InterPro" id="IPR041698">
    <property type="entry name" value="Methyltransf_25"/>
</dbReference>
<evidence type="ECO:0000256" key="1">
    <source>
        <dbReference type="ARBA" id="ARBA00022603"/>
    </source>
</evidence>
<dbReference type="GO" id="GO:0032259">
    <property type="term" value="P:methylation"/>
    <property type="evidence" value="ECO:0007669"/>
    <property type="project" value="UniProtKB-KW"/>
</dbReference>
<dbReference type="PANTHER" id="PTHR43464:SF19">
    <property type="entry name" value="UBIQUINONE BIOSYNTHESIS O-METHYLTRANSFERASE, MITOCHONDRIAL"/>
    <property type="match status" value="1"/>
</dbReference>
<keyword evidence="3" id="KW-0949">S-adenosyl-L-methionine</keyword>
<dbReference type="CDD" id="cd02440">
    <property type="entry name" value="AdoMet_MTases"/>
    <property type="match status" value="1"/>
</dbReference>